<dbReference type="GO" id="GO:0004175">
    <property type="term" value="F:endopeptidase activity"/>
    <property type="evidence" value="ECO:0007669"/>
    <property type="project" value="TreeGrafter"/>
</dbReference>
<dbReference type="EMBL" id="JAGIQL010000126">
    <property type="protein sequence ID" value="MBP0460629.1"/>
    <property type="molecule type" value="Genomic_DNA"/>
</dbReference>
<feature type="domain" description="Tail specific protease" evidence="1">
    <location>
        <begin position="54"/>
        <end position="291"/>
    </location>
</feature>
<protein>
    <submittedName>
        <fullName evidence="2">S41 family peptidase</fullName>
    </submittedName>
</protein>
<accession>A0A940S095</accession>
<dbReference type="Gene3D" id="3.90.226.10">
    <property type="entry name" value="2-enoyl-CoA Hydratase, Chain A, domain 1"/>
    <property type="match status" value="1"/>
</dbReference>
<dbReference type="RefSeq" id="WP_209343253.1">
    <property type="nucleotide sequence ID" value="NZ_JAGIQL010000126.1"/>
</dbReference>
<evidence type="ECO:0000313" key="3">
    <source>
        <dbReference type="Proteomes" id="UP000670475"/>
    </source>
</evidence>
<dbReference type="InterPro" id="IPR005151">
    <property type="entry name" value="Tail-specific_protease"/>
</dbReference>
<keyword evidence="3" id="KW-1185">Reference proteome</keyword>
<name>A0A940S095_9ACTN</name>
<sequence length="317" mass="34495">MTRSEPSTRRLHAYLMGAVHEIRKVGLFSSAVDWDVVDRDARQVLSTAGCYADTHSFLFALLQQAGGRHSHLTPPASASSRQRGDLMARNWGPTTPTGHLIGAAPAAVAYLRIPMLAGGAKPTRRYLADGTTVMRRLIAARPRGWIVDLRADLGGRAWPMIAVVRPLLPDGVLGHFLLPDGRAQAWSAHGGRITLDGRTMARSRVARQPDDHTPIAVLTSRHTASAGEVVALTLRAQPRARMIGTPTAGLTTGNLTRVLRDGTRLHVSGAMYADQYRNPINGPISVDQHLDDDNHDAALSAALVWMRRQDAPPRRRQ</sequence>
<dbReference type="PANTHER" id="PTHR32060:SF30">
    <property type="entry name" value="CARBOXY-TERMINAL PROCESSING PROTEASE CTPA"/>
    <property type="match status" value="1"/>
</dbReference>
<comment type="caution">
    <text evidence="2">The sequence shown here is derived from an EMBL/GenBank/DDBJ whole genome shotgun (WGS) entry which is preliminary data.</text>
</comment>
<dbReference type="Proteomes" id="UP000670475">
    <property type="component" value="Unassembled WGS sequence"/>
</dbReference>
<evidence type="ECO:0000313" key="2">
    <source>
        <dbReference type="EMBL" id="MBP0460629.1"/>
    </source>
</evidence>
<organism evidence="2 3">
    <name type="scientific">Streptomyces montanisoli</name>
    <dbReference type="NCBI Taxonomy" id="2798581"/>
    <lineage>
        <taxon>Bacteria</taxon>
        <taxon>Bacillati</taxon>
        <taxon>Actinomycetota</taxon>
        <taxon>Actinomycetes</taxon>
        <taxon>Kitasatosporales</taxon>
        <taxon>Streptomycetaceae</taxon>
        <taxon>Streptomyces</taxon>
    </lineage>
</organism>
<gene>
    <name evidence="2" type="ORF">JFN87_24550</name>
</gene>
<dbReference type="AlphaFoldDB" id="A0A940S095"/>
<dbReference type="Pfam" id="PF03572">
    <property type="entry name" value="Peptidase_S41"/>
    <property type="match status" value="1"/>
</dbReference>
<dbReference type="GO" id="GO:0006508">
    <property type="term" value="P:proteolysis"/>
    <property type="evidence" value="ECO:0007669"/>
    <property type="project" value="InterPro"/>
</dbReference>
<dbReference type="GO" id="GO:0008236">
    <property type="term" value="F:serine-type peptidase activity"/>
    <property type="evidence" value="ECO:0007669"/>
    <property type="project" value="InterPro"/>
</dbReference>
<dbReference type="SUPFAM" id="SSF52096">
    <property type="entry name" value="ClpP/crotonase"/>
    <property type="match status" value="1"/>
</dbReference>
<evidence type="ECO:0000259" key="1">
    <source>
        <dbReference type="SMART" id="SM00245"/>
    </source>
</evidence>
<proteinExistence type="predicted"/>
<dbReference type="GO" id="GO:0030288">
    <property type="term" value="C:outer membrane-bounded periplasmic space"/>
    <property type="evidence" value="ECO:0007669"/>
    <property type="project" value="TreeGrafter"/>
</dbReference>
<dbReference type="PANTHER" id="PTHR32060">
    <property type="entry name" value="TAIL-SPECIFIC PROTEASE"/>
    <property type="match status" value="1"/>
</dbReference>
<dbReference type="SMART" id="SM00245">
    <property type="entry name" value="TSPc"/>
    <property type="match status" value="1"/>
</dbReference>
<dbReference type="InterPro" id="IPR029045">
    <property type="entry name" value="ClpP/crotonase-like_dom_sf"/>
</dbReference>
<reference evidence="2" key="1">
    <citation type="submission" date="2021-03" db="EMBL/GenBank/DDBJ databases">
        <title>Whole genome sequence of Streptomyces bomunensis MMS17-BM035.</title>
        <authorList>
            <person name="Lee J.H."/>
        </authorList>
    </citation>
    <scope>NUCLEOTIDE SEQUENCE</scope>
    <source>
        <strain evidence="2">MMS17-BM035</strain>
    </source>
</reference>
<dbReference type="GO" id="GO:0007165">
    <property type="term" value="P:signal transduction"/>
    <property type="evidence" value="ECO:0007669"/>
    <property type="project" value="TreeGrafter"/>
</dbReference>